<sequence>MTQTPIDTTRRGLLRAAVGFGIVGSGTAVASGAAQDDEGEDASDGRYVDVYESIIDDVVLVSVSGMDGPGPGGLGSGFVVDDHVVTNAHVVRDADEVELQFTDEQWRTATVLGTDEYSDLAVLEVDDFPDVVDGLSLADERPAVGQEVVALGNPLGLDASITQGIVSGVDRSLPSPTGFSIPAAIQTDAPVNPGNSGGPLVDLEGSVLGVVFAGAGQTIGFAISSQLAARVVPALAADGEYPHSYVGVGVDPVDPRIAEANELDEPRGVLVREVRPDGPASGVLEPADEVATVDGVPVPAGGDVIVAIDDEEIPNEERLASYLALETSPGETIDVDVVRDGERETVELTLEERPPVEGP</sequence>
<dbReference type="InterPro" id="IPR001940">
    <property type="entry name" value="Peptidase_S1C"/>
</dbReference>
<dbReference type="Pfam" id="PF13365">
    <property type="entry name" value="Trypsin_2"/>
    <property type="match status" value="1"/>
</dbReference>
<evidence type="ECO:0000256" key="2">
    <source>
        <dbReference type="ARBA" id="ARBA00022670"/>
    </source>
</evidence>
<dbReference type="InterPro" id="IPR001478">
    <property type="entry name" value="PDZ"/>
</dbReference>
<evidence type="ECO:0000313" key="5">
    <source>
        <dbReference type="EMBL" id="SFC43212.1"/>
    </source>
</evidence>
<dbReference type="SUPFAM" id="SSF50156">
    <property type="entry name" value="PDZ domain-like"/>
    <property type="match status" value="1"/>
</dbReference>
<dbReference type="PROSITE" id="PS50106">
    <property type="entry name" value="PDZ"/>
    <property type="match status" value="1"/>
</dbReference>
<dbReference type="Gene3D" id="2.30.42.10">
    <property type="match status" value="1"/>
</dbReference>
<dbReference type="PANTHER" id="PTHR43343">
    <property type="entry name" value="PEPTIDASE S12"/>
    <property type="match status" value="1"/>
</dbReference>
<dbReference type="InterPro" id="IPR006311">
    <property type="entry name" value="TAT_signal"/>
</dbReference>
<dbReference type="GO" id="GO:0006508">
    <property type="term" value="P:proteolysis"/>
    <property type="evidence" value="ECO:0007669"/>
    <property type="project" value="UniProtKB-KW"/>
</dbReference>
<dbReference type="SUPFAM" id="SSF50494">
    <property type="entry name" value="Trypsin-like serine proteases"/>
    <property type="match status" value="1"/>
</dbReference>
<evidence type="ECO:0000256" key="3">
    <source>
        <dbReference type="ARBA" id="ARBA00022801"/>
    </source>
</evidence>
<dbReference type="InterPro" id="IPR051201">
    <property type="entry name" value="Chloro_Bact_Ser_Proteases"/>
</dbReference>
<dbReference type="InterPro" id="IPR009003">
    <property type="entry name" value="Peptidase_S1_PA"/>
</dbReference>
<dbReference type="Gene3D" id="2.40.10.10">
    <property type="entry name" value="Trypsin-like serine proteases"/>
    <property type="match status" value="2"/>
</dbReference>
<comment type="similarity">
    <text evidence="1">Belongs to the peptidase S1C family.</text>
</comment>
<evidence type="ECO:0000259" key="4">
    <source>
        <dbReference type="PROSITE" id="PS50106"/>
    </source>
</evidence>
<dbReference type="InterPro" id="IPR043504">
    <property type="entry name" value="Peptidase_S1_PA_chymotrypsin"/>
</dbReference>
<dbReference type="PRINTS" id="PR00834">
    <property type="entry name" value="PROTEASES2C"/>
</dbReference>
<evidence type="ECO:0000313" key="6">
    <source>
        <dbReference type="Proteomes" id="UP000199161"/>
    </source>
</evidence>
<dbReference type="Pfam" id="PF13180">
    <property type="entry name" value="PDZ_2"/>
    <property type="match status" value="1"/>
</dbReference>
<dbReference type="EMBL" id="FOKW01000008">
    <property type="protein sequence ID" value="SFC43212.1"/>
    <property type="molecule type" value="Genomic_DNA"/>
</dbReference>
<dbReference type="AlphaFoldDB" id="A0A1I1J5D9"/>
<proteinExistence type="inferred from homology"/>
<dbReference type="InterPro" id="IPR036034">
    <property type="entry name" value="PDZ_sf"/>
</dbReference>
<dbReference type="Proteomes" id="UP000199161">
    <property type="component" value="Unassembled WGS sequence"/>
</dbReference>
<dbReference type="PANTHER" id="PTHR43343:SF3">
    <property type="entry name" value="PROTEASE DO-LIKE 8, CHLOROPLASTIC"/>
    <property type="match status" value="1"/>
</dbReference>
<dbReference type="PROSITE" id="PS51318">
    <property type="entry name" value="TAT"/>
    <property type="match status" value="1"/>
</dbReference>
<accession>A0A1I1J5D9</accession>
<keyword evidence="3" id="KW-0378">Hydrolase</keyword>
<dbReference type="GO" id="GO:0004252">
    <property type="term" value="F:serine-type endopeptidase activity"/>
    <property type="evidence" value="ECO:0007669"/>
    <property type="project" value="InterPro"/>
</dbReference>
<evidence type="ECO:0000256" key="1">
    <source>
        <dbReference type="ARBA" id="ARBA00010541"/>
    </source>
</evidence>
<protein>
    <submittedName>
        <fullName evidence="5">Serine protease, S1-C subfamily, contains C-terminal PDZ domain</fullName>
    </submittedName>
</protein>
<feature type="domain" description="PDZ" evidence="4">
    <location>
        <begin position="230"/>
        <end position="298"/>
    </location>
</feature>
<name>A0A1I1J5D9_NATHA</name>
<dbReference type="RefSeq" id="WP_394327720.1">
    <property type="nucleotide sequence ID" value="NZ_FOKW01000008.1"/>
</dbReference>
<keyword evidence="6" id="KW-1185">Reference proteome</keyword>
<organism evidence="5 6">
    <name type="scientific">Natronobacterium haloterrestre</name>
    <name type="common">Halobiforma haloterrestris</name>
    <dbReference type="NCBI Taxonomy" id="148448"/>
    <lineage>
        <taxon>Archaea</taxon>
        <taxon>Methanobacteriati</taxon>
        <taxon>Methanobacteriota</taxon>
        <taxon>Stenosarchaea group</taxon>
        <taxon>Halobacteria</taxon>
        <taxon>Halobacteriales</taxon>
        <taxon>Natrialbaceae</taxon>
        <taxon>Natronobacterium</taxon>
    </lineage>
</organism>
<reference evidence="6" key="1">
    <citation type="submission" date="2016-10" db="EMBL/GenBank/DDBJ databases">
        <authorList>
            <person name="Varghese N."/>
            <person name="Submissions S."/>
        </authorList>
    </citation>
    <scope>NUCLEOTIDE SEQUENCE [LARGE SCALE GENOMIC DNA]</scope>
    <source>
        <strain evidence="6">DSM 13078</strain>
    </source>
</reference>
<gene>
    <name evidence="5" type="ORF">SAMN05444422_108120</name>
</gene>
<keyword evidence="2 5" id="KW-0645">Protease</keyword>